<dbReference type="EMBL" id="OW150024">
    <property type="protein sequence ID" value="CAH2030850.1"/>
    <property type="molecule type" value="Genomic_DNA"/>
</dbReference>
<sequence>MQTRTRIAAIDIGTNSIRCIVVEPAEQGRFRILDDEKGTVRLGEGLSASGAITPMAAERARQTLTRMRKLVDGLKVSALEVVATSAVRSASNGPVLVREWEEILGTPVRVISGEEEAALAAQSALRNFDLGDKRFAVLDIGGGSLELATVQGSHVEAYYSLDLGAVVLTERFFASDPVREQDYKKFRRHVGESLKNCFNGEKVRLPTVIGSGGTVNAIAAMISASHQQPAFSGNHGMRLLRSEIVHLLAMLLRTPLAGRGQIPGLNPDRADIIVAGVGVVDALMEFFDANVLLVNERGIREGMIVQGMRRHGLLSEPATPRSWRESLLAFGRSCQMDEPHARQVAMLALSLFDTLAKPFGLGKRERAMLEGAALLHDIGYYISYHSHHKHSCHLIRHADLYGFTPRERELMAQAARYHRKALPKKKHADYQQLSERDKLTVARLGGILRLADGLDRRRAAMVEELTCQYRDRSLLLTLHGSEDLSVELFGAAGKKDLFEQAFGLKVVFLTPQGE</sequence>
<accession>A0ABM9D6N3</accession>
<dbReference type="CDD" id="cd24054">
    <property type="entry name" value="ASKHA_NBD_AaPPX-GppA_MtPPX2-like"/>
    <property type="match status" value="1"/>
</dbReference>
<dbReference type="SUPFAM" id="SSF53067">
    <property type="entry name" value="Actin-like ATPase domain"/>
    <property type="match status" value="2"/>
</dbReference>
<dbReference type="InterPro" id="IPR030673">
    <property type="entry name" value="PyroPPase_GppA_Ppx"/>
</dbReference>
<dbReference type="InterPro" id="IPR048950">
    <property type="entry name" value="Ppx_GppA_C"/>
</dbReference>
<dbReference type="EC" id="3.6.1.11" evidence="4"/>
<keyword evidence="1 4" id="KW-0378">Hydrolase</keyword>
<dbReference type="SUPFAM" id="SSF109604">
    <property type="entry name" value="HD-domain/PDEase-like"/>
    <property type="match status" value="1"/>
</dbReference>
<dbReference type="PIRSF" id="PIRSF001267">
    <property type="entry name" value="Pyrophosphatase_GppA_Ppx"/>
    <property type="match status" value="1"/>
</dbReference>
<dbReference type="Proteomes" id="UP001295463">
    <property type="component" value="Chromosome"/>
</dbReference>
<dbReference type="CDD" id="cd00077">
    <property type="entry name" value="HDc"/>
    <property type="match status" value="1"/>
</dbReference>
<dbReference type="PANTHER" id="PTHR30005">
    <property type="entry name" value="EXOPOLYPHOSPHATASE"/>
    <property type="match status" value="1"/>
</dbReference>
<dbReference type="Pfam" id="PF21447">
    <property type="entry name" value="Ppx-GppA_III"/>
    <property type="match status" value="1"/>
</dbReference>
<protein>
    <submittedName>
        <fullName evidence="4">Exopolyphosphatase</fullName>
        <ecNumber evidence="4">3.6.1.11</ecNumber>
    </submittedName>
</protein>
<feature type="domain" description="Ppx/GppA phosphatase N-terminal" evidence="2">
    <location>
        <begin position="25"/>
        <end position="311"/>
    </location>
</feature>
<dbReference type="GO" id="GO:0004309">
    <property type="term" value="F:exopolyphosphatase activity"/>
    <property type="evidence" value="ECO:0007669"/>
    <property type="project" value="UniProtKB-EC"/>
</dbReference>
<proteinExistence type="predicted"/>
<dbReference type="InterPro" id="IPR003695">
    <property type="entry name" value="Ppx_GppA_N"/>
</dbReference>
<dbReference type="Pfam" id="PF02541">
    <property type="entry name" value="Ppx-GppA"/>
    <property type="match status" value="1"/>
</dbReference>
<keyword evidence="5" id="KW-1185">Reference proteome</keyword>
<dbReference type="InterPro" id="IPR050273">
    <property type="entry name" value="GppA/Ppx_hydrolase"/>
</dbReference>
<reference evidence="4 5" key="1">
    <citation type="submission" date="2022-03" db="EMBL/GenBank/DDBJ databases">
        <authorList>
            <person name="Koch H."/>
        </authorList>
    </citation>
    <scope>NUCLEOTIDE SEQUENCE [LARGE SCALE GENOMIC DNA]</scope>
    <source>
        <strain evidence="4 5">G1</strain>
    </source>
</reference>
<dbReference type="Gene3D" id="1.10.3210.10">
    <property type="entry name" value="Hypothetical protein af1432"/>
    <property type="match status" value="1"/>
</dbReference>
<evidence type="ECO:0000313" key="4">
    <source>
        <dbReference type="EMBL" id="CAH2030850.1"/>
    </source>
</evidence>
<dbReference type="Gene3D" id="3.30.420.150">
    <property type="entry name" value="Exopolyphosphatase. Domain 2"/>
    <property type="match status" value="1"/>
</dbReference>
<dbReference type="InterPro" id="IPR043129">
    <property type="entry name" value="ATPase_NBD"/>
</dbReference>
<dbReference type="Gene3D" id="3.30.420.40">
    <property type="match status" value="1"/>
</dbReference>
<name>A0ABM9D6N3_9BACT</name>
<dbReference type="RefSeq" id="WP_305731722.1">
    <property type="nucleotide sequence ID" value="NZ_OW150024.1"/>
</dbReference>
<organism evidence="4 5">
    <name type="scientific">Trichlorobacter ammonificans</name>
    <dbReference type="NCBI Taxonomy" id="2916410"/>
    <lineage>
        <taxon>Bacteria</taxon>
        <taxon>Pseudomonadati</taxon>
        <taxon>Thermodesulfobacteriota</taxon>
        <taxon>Desulfuromonadia</taxon>
        <taxon>Geobacterales</taxon>
        <taxon>Geobacteraceae</taxon>
        <taxon>Trichlorobacter</taxon>
    </lineage>
</organism>
<evidence type="ECO:0000259" key="2">
    <source>
        <dbReference type="Pfam" id="PF02541"/>
    </source>
</evidence>
<dbReference type="PANTHER" id="PTHR30005:SF0">
    <property type="entry name" value="RETROGRADE REGULATION PROTEIN 2"/>
    <property type="match status" value="1"/>
</dbReference>
<evidence type="ECO:0000256" key="1">
    <source>
        <dbReference type="ARBA" id="ARBA00022801"/>
    </source>
</evidence>
<feature type="domain" description="Ppx/GppA phosphatase C-terminal" evidence="3">
    <location>
        <begin position="329"/>
        <end position="478"/>
    </location>
</feature>
<gene>
    <name evidence="4" type="ORF">GEAMG1_1036</name>
</gene>
<evidence type="ECO:0000313" key="5">
    <source>
        <dbReference type="Proteomes" id="UP001295463"/>
    </source>
</evidence>
<evidence type="ECO:0000259" key="3">
    <source>
        <dbReference type="Pfam" id="PF21447"/>
    </source>
</evidence>
<dbReference type="InterPro" id="IPR003607">
    <property type="entry name" value="HD/PDEase_dom"/>
</dbReference>